<comment type="caution">
    <text evidence="1">The sequence shown here is derived from an EMBL/GenBank/DDBJ whole genome shotgun (WGS) entry which is preliminary data.</text>
</comment>
<reference evidence="1" key="1">
    <citation type="submission" date="2024-12" db="EMBL/GenBank/DDBJ databases">
        <title>Comparative genomics and development of molecular markers within Purpureocillium lilacinum and among Purpureocillium species.</title>
        <authorList>
            <person name="Yeh Z.-Y."/>
            <person name="Ni N.-T."/>
            <person name="Lo P.-H."/>
            <person name="Mushyakhwo K."/>
            <person name="Lin C.-F."/>
            <person name="Nai Y.-S."/>
        </authorList>
    </citation>
    <scope>NUCLEOTIDE SEQUENCE</scope>
    <source>
        <strain evidence="1">NCHU-NPUST-175</strain>
    </source>
</reference>
<accession>A0ACC4DGF0</accession>
<organism evidence="1 2">
    <name type="scientific">Purpureocillium lilacinum</name>
    <name type="common">Paecilomyces lilacinus</name>
    <dbReference type="NCBI Taxonomy" id="33203"/>
    <lineage>
        <taxon>Eukaryota</taxon>
        <taxon>Fungi</taxon>
        <taxon>Dikarya</taxon>
        <taxon>Ascomycota</taxon>
        <taxon>Pezizomycotina</taxon>
        <taxon>Sordariomycetes</taxon>
        <taxon>Hypocreomycetidae</taxon>
        <taxon>Hypocreales</taxon>
        <taxon>Ophiocordycipitaceae</taxon>
        <taxon>Purpureocillium</taxon>
    </lineage>
</organism>
<sequence>MATFSQFSSLPTELRRLIWLHCLPSRVAAVDIPRIGNDSWNAAFGEGNQEYCLLSTSHRNAAPPIVSQVCRESRDVALEVGHALAYGVFQGLETVWVQPSRDVLHLNWDREWCIADGDAVGTTSAIPNFFALAAERNMIVSVCADLFLPFDIHSVKTCSDRLSDQDLDDAIWFDPDSVDEVLLRNRRDRFRAFGHYGEERIQMIDFNDTMKLHLFTKFWAKCAGGEQNASPETSLWNLCTSNEIQDRVRDWVKGRRFNSSAISGCRLDLSGLRASATRQYLGASCDWRQVAIQPDKSTKSTSPMGHSTAGSAARTNTEDRVHTVF</sequence>
<keyword evidence="2" id="KW-1185">Reference proteome</keyword>
<evidence type="ECO:0000313" key="1">
    <source>
        <dbReference type="EMBL" id="KAL3954383.1"/>
    </source>
</evidence>
<name>A0ACC4DGF0_PURLI</name>
<dbReference type="EMBL" id="JBGNUJ010000010">
    <property type="protein sequence ID" value="KAL3954383.1"/>
    <property type="molecule type" value="Genomic_DNA"/>
</dbReference>
<protein>
    <submittedName>
        <fullName evidence="1">Uncharacterized protein</fullName>
    </submittedName>
</protein>
<proteinExistence type="predicted"/>
<gene>
    <name evidence="1" type="ORF">ACCO45_009946</name>
</gene>
<evidence type="ECO:0000313" key="2">
    <source>
        <dbReference type="Proteomes" id="UP001638806"/>
    </source>
</evidence>
<dbReference type="Proteomes" id="UP001638806">
    <property type="component" value="Unassembled WGS sequence"/>
</dbReference>